<protein>
    <submittedName>
        <fullName evidence="3">Oxidoreductase</fullName>
    </submittedName>
</protein>
<dbReference type="EMBL" id="BMZC01000010">
    <property type="protein sequence ID" value="GGZ72480.1"/>
    <property type="molecule type" value="Genomic_DNA"/>
</dbReference>
<dbReference type="NCBIfam" id="NF005559">
    <property type="entry name" value="PRK07231.1"/>
    <property type="match status" value="1"/>
</dbReference>
<sequence>MPNNKVVLITGGSRGIGAQTAKLFAEHGYAVCINYRQDVNAARGVEQYIHDLGGNCILVQGDIAKEEDVVRLFRETKQKLGSISVMVNNAAILHQQGKITELTAARIENTFSVNVTGSFLCCIEAVKHMAYSYQGDGGVIINVSSMAALSGSANEYIDYAASKGALDTLTKGLAKEMAHEGIRVNGVRPGLIYTQMHKDGGEANRVDRLKSKIPLGRGGQPQEVAQAIYWLASDAASFTTGSFIDVSGGL</sequence>
<evidence type="ECO:0000256" key="1">
    <source>
        <dbReference type="ARBA" id="ARBA00006484"/>
    </source>
</evidence>
<dbReference type="PANTHER" id="PTHR48107">
    <property type="entry name" value="NADPH-DEPENDENT ALDEHYDE REDUCTASE-LIKE PROTEIN, CHLOROPLASTIC-RELATED"/>
    <property type="match status" value="1"/>
</dbReference>
<dbReference type="InterPro" id="IPR036291">
    <property type="entry name" value="NAD(P)-bd_dom_sf"/>
</dbReference>
<dbReference type="SUPFAM" id="SSF51735">
    <property type="entry name" value="NAD(P)-binding Rossmann-fold domains"/>
    <property type="match status" value="1"/>
</dbReference>
<dbReference type="Gene3D" id="3.40.50.720">
    <property type="entry name" value="NAD(P)-binding Rossmann-like Domain"/>
    <property type="match status" value="1"/>
</dbReference>
<reference evidence="3" key="1">
    <citation type="journal article" date="2014" name="Int. J. Syst. Evol. Microbiol.">
        <title>Complete genome sequence of Corynebacterium casei LMG S-19264T (=DSM 44701T), isolated from a smear-ripened cheese.</title>
        <authorList>
            <consortium name="US DOE Joint Genome Institute (JGI-PGF)"/>
            <person name="Walter F."/>
            <person name="Albersmeier A."/>
            <person name="Kalinowski J."/>
            <person name="Ruckert C."/>
        </authorList>
    </citation>
    <scope>NUCLEOTIDE SEQUENCE</scope>
    <source>
        <strain evidence="3">KCTC 32337</strain>
    </source>
</reference>
<evidence type="ECO:0000256" key="2">
    <source>
        <dbReference type="ARBA" id="ARBA00023002"/>
    </source>
</evidence>
<dbReference type="Pfam" id="PF13561">
    <property type="entry name" value="adh_short_C2"/>
    <property type="match status" value="1"/>
</dbReference>
<dbReference type="GO" id="GO:0016614">
    <property type="term" value="F:oxidoreductase activity, acting on CH-OH group of donors"/>
    <property type="evidence" value="ECO:0007669"/>
    <property type="project" value="UniProtKB-ARBA"/>
</dbReference>
<dbReference type="Proteomes" id="UP000622604">
    <property type="component" value="Unassembled WGS sequence"/>
</dbReference>
<reference evidence="3" key="2">
    <citation type="submission" date="2020-09" db="EMBL/GenBank/DDBJ databases">
        <authorList>
            <person name="Sun Q."/>
            <person name="Kim S."/>
        </authorList>
    </citation>
    <scope>NUCLEOTIDE SEQUENCE</scope>
    <source>
        <strain evidence="3">KCTC 32337</strain>
    </source>
</reference>
<dbReference type="PRINTS" id="PR00080">
    <property type="entry name" value="SDRFAMILY"/>
</dbReference>
<comment type="similarity">
    <text evidence="1">Belongs to the short-chain dehydrogenases/reductases (SDR) family.</text>
</comment>
<dbReference type="FunFam" id="3.40.50.720:FF:000084">
    <property type="entry name" value="Short-chain dehydrogenase reductase"/>
    <property type="match status" value="1"/>
</dbReference>
<keyword evidence="2" id="KW-0560">Oxidoreductase</keyword>
<dbReference type="AlphaFoldDB" id="A0A8H9M1G2"/>
<organism evidence="3 4">
    <name type="scientific">Paraglaciecola chathamensis</name>
    <dbReference type="NCBI Taxonomy" id="368405"/>
    <lineage>
        <taxon>Bacteria</taxon>
        <taxon>Pseudomonadati</taxon>
        <taxon>Pseudomonadota</taxon>
        <taxon>Gammaproteobacteria</taxon>
        <taxon>Alteromonadales</taxon>
        <taxon>Alteromonadaceae</taxon>
        <taxon>Paraglaciecola</taxon>
    </lineage>
</organism>
<proteinExistence type="inferred from homology"/>
<name>A0A8H9M1G2_9ALTE</name>
<accession>A0A8H9M1G2</accession>
<dbReference type="RefSeq" id="WP_191866667.1">
    <property type="nucleotide sequence ID" value="NZ_BMZC01000010.1"/>
</dbReference>
<comment type="caution">
    <text evidence="3">The sequence shown here is derived from an EMBL/GenBank/DDBJ whole genome shotgun (WGS) entry which is preliminary data.</text>
</comment>
<evidence type="ECO:0000313" key="3">
    <source>
        <dbReference type="EMBL" id="GGZ72480.1"/>
    </source>
</evidence>
<dbReference type="InterPro" id="IPR002347">
    <property type="entry name" value="SDR_fam"/>
</dbReference>
<gene>
    <name evidence="3" type="ORF">GCM10011274_33480</name>
</gene>
<dbReference type="PANTHER" id="PTHR48107:SF7">
    <property type="entry name" value="RE15974P"/>
    <property type="match status" value="1"/>
</dbReference>
<evidence type="ECO:0000313" key="4">
    <source>
        <dbReference type="Proteomes" id="UP000622604"/>
    </source>
</evidence>
<dbReference type="CDD" id="cd05233">
    <property type="entry name" value="SDR_c"/>
    <property type="match status" value="1"/>
</dbReference>
<dbReference type="PRINTS" id="PR00081">
    <property type="entry name" value="GDHRDH"/>
</dbReference>